<protein>
    <submittedName>
        <fullName evidence="1">Uncharacterized protein</fullName>
    </submittedName>
</protein>
<dbReference type="OrthoDB" id="279423at2"/>
<comment type="caution">
    <text evidence="1">The sequence shown here is derived from an EMBL/GenBank/DDBJ whole genome shotgun (WGS) entry which is preliminary data.</text>
</comment>
<organism evidence="1 2">
    <name type="scientific">Novipirellula artificiosorum</name>
    <dbReference type="NCBI Taxonomy" id="2528016"/>
    <lineage>
        <taxon>Bacteria</taxon>
        <taxon>Pseudomonadati</taxon>
        <taxon>Planctomycetota</taxon>
        <taxon>Planctomycetia</taxon>
        <taxon>Pirellulales</taxon>
        <taxon>Pirellulaceae</taxon>
        <taxon>Novipirellula</taxon>
    </lineage>
</organism>
<keyword evidence="2" id="KW-1185">Reference proteome</keyword>
<proteinExistence type="predicted"/>
<gene>
    <name evidence="1" type="ORF">Poly41_40580</name>
</gene>
<reference evidence="1 2" key="1">
    <citation type="submission" date="2019-02" db="EMBL/GenBank/DDBJ databases">
        <title>Deep-cultivation of Planctomycetes and their phenomic and genomic characterization uncovers novel biology.</title>
        <authorList>
            <person name="Wiegand S."/>
            <person name="Jogler M."/>
            <person name="Boedeker C."/>
            <person name="Pinto D."/>
            <person name="Vollmers J."/>
            <person name="Rivas-Marin E."/>
            <person name="Kohn T."/>
            <person name="Peeters S.H."/>
            <person name="Heuer A."/>
            <person name="Rast P."/>
            <person name="Oberbeckmann S."/>
            <person name="Bunk B."/>
            <person name="Jeske O."/>
            <person name="Meyerdierks A."/>
            <person name="Storesund J.E."/>
            <person name="Kallscheuer N."/>
            <person name="Luecker S."/>
            <person name="Lage O.M."/>
            <person name="Pohl T."/>
            <person name="Merkel B.J."/>
            <person name="Hornburger P."/>
            <person name="Mueller R.-W."/>
            <person name="Bruemmer F."/>
            <person name="Labrenz M."/>
            <person name="Spormann A.M."/>
            <person name="Op Den Camp H."/>
            <person name="Overmann J."/>
            <person name="Amann R."/>
            <person name="Jetten M.S.M."/>
            <person name="Mascher T."/>
            <person name="Medema M.H."/>
            <person name="Devos D.P."/>
            <person name="Kaster A.-K."/>
            <person name="Ovreas L."/>
            <person name="Rohde M."/>
            <person name="Galperin M.Y."/>
            <person name="Jogler C."/>
        </authorList>
    </citation>
    <scope>NUCLEOTIDE SEQUENCE [LARGE SCALE GENOMIC DNA]</scope>
    <source>
        <strain evidence="1 2">Poly41</strain>
    </source>
</reference>
<dbReference type="AlphaFoldDB" id="A0A5C6DFA5"/>
<evidence type="ECO:0000313" key="2">
    <source>
        <dbReference type="Proteomes" id="UP000319143"/>
    </source>
</evidence>
<accession>A0A5C6DFA5</accession>
<sequence length="102" mass="11598">MNDSWIAIADGFVLKSLLLEEAHTVRFALRRAERENAACLWVVLQRQHAGFIQQQLALGARADALMWLDRLALDIGRVIQPELADPVWMVDCVTSFEQHAKE</sequence>
<dbReference type="RefSeq" id="WP_146528349.1">
    <property type="nucleotide sequence ID" value="NZ_SJPV01000007.1"/>
</dbReference>
<dbReference type="Proteomes" id="UP000319143">
    <property type="component" value="Unassembled WGS sequence"/>
</dbReference>
<name>A0A5C6DFA5_9BACT</name>
<dbReference type="EMBL" id="SJPV01000007">
    <property type="protein sequence ID" value="TWU34915.1"/>
    <property type="molecule type" value="Genomic_DNA"/>
</dbReference>
<evidence type="ECO:0000313" key="1">
    <source>
        <dbReference type="EMBL" id="TWU34915.1"/>
    </source>
</evidence>